<gene>
    <name evidence="2" type="ORF">BN1047_04382</name>
</gene>
<protein>
    <submittedName>
        <fullName evidence="2">Uncharacterized protein</fullName>
    </submittedName>
</protein>
<accession>A0AAV2WQC1</accession>
<name>A0AAV2WQC1_MYCNE</name>
<proteinExistence type="predicted"/>
<dbReference type="Proteomes" id="UP000028864">
    <property type="component" value="Unassembled WGS sequence"/>
</dbReference>
<dbReference type="EMBL" id="LK021341">
    <property type="protein sequence ID" value="CDQ46474.1"/>
    <property type="molecule type" value="Genomic_DNA"/>
</dbReference>
<feature type="compositionally biased region" description="Polar residues" evidence="1">
    <location>
        <begin position="1"/>
        <end position="12"/>
    </location>
</feature>
<feature type="region of interest" description="Disordered" evidence="1">
    <location>
        <begin position="1"/>
        <end position="23"/>
    </location>
</feature>
<dbReference type="AlphaFoldDB" id="A0AAV2WQC1"/>
<reference evidence="2" key="1">
    <citation type="submission" date="2014-05" db="EMBL/GenBank/DDBJ databases">
        <authorList>
            <person name="Urmite Genomes"/>
        </authorList>
    </citation>
    <scope>NUCLEOTIDE SEQUENCE</scope>
    <source>
        <strain evidence="2">DSM 44074</strain>
    </source>
</reference>
<sequence>MGAGSTLPTSGSPRAHPDADATSAVANRAAVTTRMDIFWLIRIAVRVLDPPTEPPLL</sequence>
<evidence type="ECO:0000313" key="3">
    <source>
        <dbReference type="Proteomes" id="UP000028864"/>
    </source>
</evidence>
<reference evidence="2" key="2">
    <citation type="submission" date="2015-09" db="EMBL/GenBank/DDBJ databases">
        <title>Draft genome sequence of Mycobacterium neoaurum DSM 44074.</title>
        <authorList>
            <person name="Croce O."/>
            <person name="Robert C."/>
            <person name="Raoult D."/>
            <person name="Drancourt M."/>
        </authorList>
    </citation>
    <scope>NUCLEOTIDE SEQUENCE</scope>
    <source>
        <strain evidence="2">DSM 44074</strain>
    </source>
</reference>
<organism evidence="2 3">
    <name type="scientific">Mycolicibacterium neoaurum</name>
    <name type="common">Mycobacterium neoaurum</name>
    <dbReference type="NCBI Taxonomy" id="1795"/>
    <lineage>
        <taxon>Bacteria</taxon>
        <taxon>Bacillati</taxon>
        <taxon>Actinomycetota</taxon>
        <taxon>Actinomycetes</taxon>
        <taxon>Mycobacteriales</taxon>
        <taxon>Mycobacteriaceae</taxon>
        <taxon>Mycolicibacterium</taxon>
    </lineage>
</organism>
<evidence type="ECO:0000256" key="1">
    <source>
        <dbReference type="SAM" id="MobiDB-lite"/>
    </source>
</evidence>
<evidence type="ECO:0000313" key="2">
    <source>
        <dbReference type="EMBL" id="CDQ46474.1"/>
    </source>
</evidence>